<name>A0A2K1DZE0_9FLAO</name>
<evidence type="ECO:0000313" key="3">
    <source>
        <dbReference type="Proteomes" id="UP000236641"/>
    </source>
</evidence>
<keyword evidence="1" id="KW-0812">Transmembrane</keyword>
<evidence type="ECO:0008006" key="4">
    <source>
        <dbReference type="Google" id="ProtNLM"/>
    </source>
</evidence>
<comment type="caution">
    <text evidence="2">The sequence shown here is derived from an EMBL/GenBank/DDBJ whole genome shotgun (WGS) entry which is preliminary data.</text>
</comment>
<evidence type="ECO:0000313" key="2">
    <source>
        <dbReference type="EMBL" id="PNQ73399.1"/>
    </source>
</evidence>
<dbReference type="RefSeq" id="WP_103051922.1">
    <property type="nucleotide sequence ID" value="NZ_POWF01000003.1"/>
</dbReference>
<dbReference type="Proteomes" id="UP000236641">
    <property type="component" value="Unassembled WGS sequence"/>
</dbReference>
<keyword evidence="1" id="KW-0472">Membrane</keyword>
<keyword evidence="3" id="KW-1185">Reference proteome</keyword>
<gene>
    <name evidence="2" type="ORF">C1T31_07755</name>
</gene>
<protein>
    <recommendedName>
        <fullName evidence="4">DUF2007 domain-containing protein</fullName>
    </recommendedName>
</protein>
<dbReference type="EMBL" id="POWF01000003">
    <property type="protein sequence ID" value="PNQ73399.1"/>
    <property type="molecule type" value="Genomic_DNA"/>
</dbReference>
<proteinExistence type="predicted"/>
<dbReference type="AlphaFoldDB" id="A0A2K1DZE0"/>
<evidence type="ECO:0000256" key="1">
    <source>
        <dbReference type="SAM" id="Phobius"/>
    </source>
</evidence>
<sequence length="104" mass="12422">MSELTYLVAEMEYPFPAKFLEREFLNNNIEFKQIERDSYEGHIGSTLFYIHEKDKVKAIQLKDLIDKENAKSELQHIKPIEKVLAYIVLFLIAVYLIYKVYKIF</sequence>
<feature type="transmembrane region" description="Helical" evidence="1">
    <location>
        <begin position="83"/>
        <end position="101"/>
    </location>
</feature>
<accession>A0A2K1DZE0</accession>
<organism evidence="2 3">
    <name type="scientific">Hanstruepera neustonica</name>
    <dbReference type="NCBI Taxonomy" id="1445657"/>
    <lineage>
        <taxon>Bacteria</taxon>
        <taxon>Pseudomonadati</taxon>
        <taxon>Bacteroidota</taxon>
        <taxon>Flavobacteriia</taxon>
        <taxon>Flavobacteriales</taxon>
        <taxon>Flavobacteriaceae</taxon>
        <taxon>Hanstruepera</taxon>
    </lineage>
</organism>
<reference evidence="2 3" key="1">
    <citation type="submission" date="2018-01" db="EMBL/GenBank/DDBJ databases">
        <title>The draft genome of Hanstruepera neustonica JCM19743.</title>
        <authorList>
            <person name="He R.-H."/>
            <person name="Du Z.-J."/>
        </authorList>
    </citation>
    <scope>NUCLEOTIDE SEQUENCE [LARGE SCALE GENOMIC DNA]</scope>
    <source>
        <strain evidence="2 3">JCM19743</strain>
    </source>
</reference>
<keyword evidence="1" id="KW-1133">Transmembrane helix</keyword>